<dbReference type="Proteomes" id="UP001597178">
    <property type="component" value="Unassembled WGS sequence"/>
</dbReference>
<gene>
    <name evidence="1" type="ORF">ACFQ4A_04815</name>
</gene>
<name>A0ABW3ZRH1_9BACI</name>
<dbReference type="RefSeq" id="WP_382398131.1">
    <property type="nucleotide sequence ID" value="NZ_JBHTNH010000005.1"/>
</dbReference>
<keyword evidence="2" id="KW-1185">Reference proteome</keyword>
<proteinExistence type="predicted"/>
<comment type="caution">
    <text evidence="1">The sequence shown here is derived from an EMBL/GenBank/DDBJ whole genome shotgun (WGS) entry which is preliminary data.</text>
</comment>
<organism evidence="1 2">
    <name type="scientific">Lentibacillus salinarum</name>
    <dbReference type="NCBI Taxonomy" id="446820"/>
    <lineage>
        <taxon>Bacteria</taxon>
        <taxon>Bacillati</taxon>
        <taxon>Bacillota</taxon>
        <taxon>Bacilli</taxon>
        <taxon>Bacillales</taxon>
        <taxon>Bacillaceae</taxon>
        <taxon>Lentibacillus</taxon>
    </lineage>
</organism>
<accession>A0ABW3ZRH1</accession>
<reference evidence="2" key="1">
    <citation type="journal article" date="2019" name="Int. J. Syst. Evol. Microbiol.">
        <title>The Global Catalogue of Microorganisms (GCM) 10K type strain sequencing project: providing services to taxonomists for standard genome sequencing and annotation.</title>
        <authorList>
            <consortium name="The Broad Institute Genomics Platform"/>
            <consortium name="The Broad Institute Genome Sequencing Center for Infectious Disease"/>
            <person name="Wu L."/>
            <person name="Ma J."/>
        </authorList>
    </citation>
    <scope>NUCLEOTIDE SEQUENCE [LARGE SCALE GENOMIC DNA]</scope>
    <source>
        <strain evidence="2">CCUG 54822</strain>
    </source>
</reference>
<evidence type="ECO:0000313" key="1">
    <source>
        <dbReference type="EMBL" id="MFD1360990.1"/>
    </source>
</evidence>
<sequence>MVERKLGEPGVTGKNADASFPDVRGSDVGLEEIDELADFGIEKIVQIYAYPSKKAVPICGLEQPSFF</sequence>
<evidence type="ECO:0000313" key="2">
    <source>
        <dbReference type="Proteomes" id="UP001597178"/>
    </source>
</evidence>
<dbReference type="EMBL" id="JBHTNH010000005">
    <property type="protein sequence ID" value="MFD1360990.1"/>
    <property type="molecule type" value="Genomic_DNA"/>
</dbReference>
<protein>
    <submittedName>
        <fullName evidence="1">Uncharacterized protein</fullName>
    </submittedName>
</protein>